<proteinExistence type="predicted"/>
<dbReference type="PROSITE" id="PS50041">
    <property type="entry name" value="C_TYPE_LECTIN_2"/>
    <property type="match status" value="1"/>
</dbReference>
<accession>A0ABN8PRM0</accession>
<evidence type="ECO:0000313" key="2">
    <source>
        <dbReference type="EMBL" id="CAH3149015.1"/>
    </source>
</evidence>
<dbReference type="InterPro" id="IPR016186">
    <property type="entry name" value="C-type_lectin-like/link_sf"/>
</dbReference>
<dbReference type="InterPro" id="IPR016187">
    <property type="entry name" value="CTDL_fold"/>
</dbReference>
<feature type="domain" description="C-type lectin" evidence="1">
    <location>
        <begin position="55"/>
        <end position="172"/>
    </location>
</feature>
<comment type="caution">
    <text evidence="2">The sequence shown here is derived from an EMBL/GenBank/DDBJ whole genome shotgun (WGS) entry which is preliminary data.</text>
</comment>
<evidence type="ECO:0000313" key="3">
    <source>
        <dbReference type="Proteomes" id="UP001159405"/>
    </source>
</evidence>
<dbReference type="Proteomes" id="UP001159405">
    <property type="component" value="Unassembled WGS sequence"/>
</dbReference>
<dbReference type="CDD" id="cd00037">
    <property type="entry name" value="CLECT"/>
    <property type="match status" value="1"/>
</dbReference>
<evidence type="ECO:0000259" key="1">
    <source>
        <dbReference type="PROSITE" id="PS50041"/>
    </source>
</evidence>
<dbReference type="EMBL" id="CALNXK010000085">
    <property type="protein sequence ID" value="CAH3149015.1"/>
    <property type="molecule type" value="Genomic_DNA"/>
</dbReference>
<protein>
    <recommendedName>
        <fullName evidence="1">C-type lectin domain-containing protein</fullName>
    </recommendedName>
</protein>
<organism evidence="2 3">
    <name type="scientific">Porites lobata</name>
    <dbReference type="NCBI Taxonomy" id="104759"/>
    <lineage>
        <taxon>Eukaryota</taxon>
        <taxon>Metazoa</taxon>
        <taxon>Cnidaria</taxon>
        <taxon>Anthozoa</taxon>
        <taxon>Hexacorallia</taxon>
        <taxon>Scleractinia</taxon>
        <taxon>Fungiina</taxon>
        <taxon>Poritidae</taxon>
        <taxon>Porites</taxon>
    </lineage>
</organism>
<reference evidence="2 3" key="1">
    <citation type="submission" date="2022-05" db="EMBL/GenBank/DDBJ databases">
        <authorList>
            <consortium name="Genoscope - CEA"/>
            <person name="William W."/>
        </authorList>
    </citation>
    <scope>NUCLEOTIDE SEQUENCE [LARGE SCALE GENOMIC DNA]</scope>
</reference>
<sequence>MVAAEKARTLGYKTSENRRKLKKRSEMKLFSVLPLFLSISLCLCLSGCPKGWTQFKGYCYLVGGSIKTWDQAQEFCKHRGGELVKINSFEENEFVLKLVNQCDPPLKQVWIGLRWKPYSKTFLWSDNSIPFFKNWAPHEPNGKASEPCGHMYTGHRDPIYRPSGSWNDLPCEGVPHLPNGLVCKRLHMVCS</sequence>
<name>A0ABN8PRM0_9CNID</name>
<gene>
    <name evidence="2" type="ORF">PLOB_00046934</name>
</gene>
<dbReference type="InterPro" id="IPR050111">
    <property type="entry name" value="C-type_lectin/snaclec_domain"/>
</dbReference>
<keyword evidence="3" id="KW-1185">Reference proteome</keyword>
<dbReference type="SMART" id="SM00034">
    <property type="entry name" value="CLECT"/>
    <property type="match status" value="1"/>
</dbReference>
<dbReference type="Pfam" id="PF00059">
    <property type="entry name" value="Lectin_C"/>
    <property type="match status" value="1"/>
</dbReference>
<dbReference type="PANTHER" id="PTHR22803">
    <property type="entry name" value="MANNOSE, PHOSPHOLIPASE, LECTIN RECEPTOR RELATED"/>
    <property type="match status" value="1"/>
</dbReference>
<dbReference type="InterPro" id="IPR001304">
    <property type="entry name" value="C-type_lectin-like"/>
</dbReference>
<dbReference type="Gene3D" id="3.10.100.10">
    <property type="entry name" value="Mannose-Binding Protein A, subunit A"/>
    <property type="match status" value="1"/>
</dbReference>
<dbReference type="SUPFAM" id="SSF56436">
    <property type="entry name" value="C-type lectin-like"/>
    <property type="match status" value="1"/>
</dbReference>